<name>A0ABX8V5W8_9BACT</name>
<proteinExistence type="predicted"/>
<dbReference type="Proteomes" id="UP000826014">
    <property type="component" value="Chromosome"/>
</dbReference>
<reference evidence="1 2" key="1">
    <citation type="journal article" date="2022" name="bioRxiv">
        <title>Ecology and evolution of chlamydial symbionts of arthropods.</title>
        <authorList>
            <person name="Halter T."/>
            <person name="Koestlbacher S."/>
            <person name="Collingro A."/>
            <person name="Sixt B.S."/>
            <person name="Toenshoff E.R."/>
            <person name="Hendrickx F."/>
            <person name="Kostanjsek R."/>
            <person name="Horn M."/>
        </authorList>
    </citation>
    <scope>NUCLEOTIDE SEQUENCE [LARGE SCALE GENOMIC DNA]</scope>
    <source>
        <strain evidence="1">W744xW776</strain>
    </source>
</reference>
<dbReference type="RefSeq" id="WP_215216975.1">
    <property type="nucleotide sequence ID" value="NZ_CP075587.1"/>
</dbReference>
<dbReference type="EMBL" id="CP075587">
    <property type="protein sequence ID" value="QYF48860.1"/>
    <property type="molecule type" value="Genomic_DNA"/>
</dbReference>
<evidence type="ECO:0000313" key="2">
    <source>
        <dbReference type="Proteomes" id="UP000826014"/>
    </source>
</evidence>
<organism evidence="1 2">
    <name type="scientific">Candidatus Rhabdochlamydia oedothoracis</name>
    <dbReference type="NCBI Taxonomy" id="2720720"/>
    <lineage>
        <taxon>Bacteria</taxon>
        <taxon>Pseudomonadati</taxon>
        <taxon>Chlamydiota</taxon>
        <taxon>Chlamydiia</taxon>
        <taxon>Parachlamydiales</taxon>
        <taxon>Candidatus Rhabdochlamydiaceae</taxon>
        <taxon>Candidatus Rhabdochlamydia</taxon>
    </lineage>
</organism>
<gene>
    <name evidence="1" type="ORF">RHABOEDO_001092</name>
</gene>
<evidence type="ECO:0000313" key="1">
    <source>
        <dbReference type="EMBL" id="QYF48860.1"/>
    </source>
</evidence>
<keyword evidence="2" id="KW-1185">Reference proteome</keyword>
<protein>
    <submittedName>
        <fullName evidence="1">Uncharacterized protein</fullName>
    </submittedName>
</protein>
<sequence length="628" mass="70868">MSLELPLYLYRNLNQAPGLALNAVASYTQGIGYLKTKTAHFLNTCNNQLQNTFNVVYPILRHPRSSTVSAVLFSTKYMANLTGMEYIYQKSCYLLSRRAEQIAFVENQLLVKLKKLSKYCKQLNTRHIPWQEIPKLQALETLKEELVNRLDNPSREKIAEAISYCDEIHTLVTLHRSISTEDLISEEIRAIEENTAIDTIFSAVEENMGEVLGSYTPSLLNAIPESYNPLALASSSLITSLKKILMIVGNSFALTVTSSNYFVSSNAQKTLLQLCSLSGISVIGLYYQEQIEETAKEVLKFFFEIIFAYAGMLLFKTDESFKDYFHKIIPAIAASKATEYYLDATENSTIISFALPLIVSSLVYNQASIRESCQRFKILTIHFVNGEAKRQLLQRVASLITAHVIHRISSGFTGLVLKRTIQQICPSELGVLAYAVLLMNSHISNQSLNTIFTPLFLPVINQLLAQPVEQQVLQALNFFFDKSLIKEYLTILQQDDMQELILRIQKKLSELDPEIEELKNQFLKEVFFKKTGIPLPLNNSTLDLLKKSFGADIQASLFISFKDAPLAIRMLWNSYSYHKKVDQTLTLELLLQGLIVTGLADLVPESNTAELLSFSYVKTAHLGINLVL</sequence>
<accession>A0ABX8V5W8</accession>